<evidence type="ECO:0000313" key="2">
    <source>
        <dbReference type="EMBL" id="RFC53815.1"/>
    </source>
</evidence>
<sequence length="300" mass="34007">MKNTFKYILFIFLIVSLMSCRKRLDSFLFNNDNSITEYKLDSYGGELSLELPIDYLVPDDDIHLFSYSIEDNDQELEIQAIFVGDLNKISSDTVILYCHGNKDHMDHYWPRQKILSHLGNQGRFGVLMFDYPGYGLSEGEPTESNMYEATNGALNWLKDQGLTNDRLVIYGYSLGSAPASKSVGDKPFVMKPSKVILEAPFASSEVMVQDASVLNMPGSYFVNTKIDNAEQIKKCEVPLYWLHGVNDDFLAMETHGRVVYNNHTSSWKQKNEVSVAGHNDVPIFMGLDVYSESLLSFIIK</sequence>
<evidence type="ECO:0000313" key="3">
    <source>
        <dbReference type="Proteomes" id="UP000257127"/>
    </source>
</evidence>
<dbReference type="OrthoDB" id="9777090at2"/>
<dbReference type="PANTHER" id="PTHR12277:SF81">
    <property type="entry name" value="PROTEIN ABHD13"/>
    <property type="match status" value="1"/>
</dbReference>
<feature type="domain" description="AB hydrolase-1" evidence="1">
    <location>
        <begin position="94"/>
        <end position="181"/>
    </location>
</feature>
<dbReference type="SUPFAM" id="SSF53474">
    <property type="entry name" value="alpha/beta-Hydrolases"/>
    <property type="match status" value="1"/>
</dbReference>
<dbReference type="PROSITE" id="PS51257">
    <property type="entry name" value="PROKAR_LIPOPROTEIN"/>
    <property type="match status" value="1"/>
</dbReference>
<dbReference type="GO" id="GO:0016787">
    <property type="term" value="F:hydrolase activity"/>
    <property type="evidence" value="ECO:0007669"/>
    <property type="project" value="UniProtKB-KW"/>
</dbReference>
<dbReference type="RefSeq" id="WP_116881511.1">
    <property type="nucleotide sequence ID" value="NZ_QURB01000007.1"/>
</dbReference>
<proteinExistence type="predicted"/>
<dbReference type="InterPro" id="IPR029058">
    <property type="entry name" value="AB_hydrolase_fold"/>
</dbReference>
<keyword evidence="3" id="KW-1185">Reference proteome</keyword>
<comment type="caution">
    <text evidence="2">The sequence shown here is derived from an EMBL/GenBank/DDBJ whole genome shotgun (WGS) entry which is preliminary data.</text>
</comment>
<accession>A0A3E1EW83</accession>
<name>A0A3E1EW83_9FLAO</name>
<dbReference type="Proteomes" id="UP000257127">
    <property type="component" value="Unassembled WGS sequence"/>
</dbReference>
<keyword evidence="2" id="KW-0378">Hydrolase</keyword>
<protein>
    <submittedName>
        <fullName evidence="2">Alpha/beta fold hydrolase</fullName>
    </submittedName>
</protein>
<dbReference type="EMBL" id="QURB01000007">
    <property type="protein sequence ID" value="RFC53815.1"/>
    <property type="molecule type" value="Genomic_DNA"/>
</dbReference>
<reference evidence="2 3" key="1">
    <citation type="submission" date="2018-08" db="EMBL/GenBank/DDBJ databases">
        <title>The draft genome squence of Brumimicrobium sp. N62.</title>
        <authorList>
            <person name="Du Z.-J."/>
            <person name="Luo H.-R."/>
        </authorList>
    </citation>
    <scope>NUCLEOTIDE SEQUENCE [LARGE SCALE GENOMIC DNA]</scope>
    <source>
        <strain evidence="2 3">N62</strain>
    </source>
</reference>
<dbReference type="InterPro" id="IPR000073">
    <property type="entry name" value="AB_hydrolase_1"/>
</dbReference>
<dbReference type="Gene3D" id="3.40.50.1820">
    <property type="entry name" value="alpha/beta hydrolase"/>
    <property type="match status" value="1"/>
</dbReference>
<dbReference type="Pfam" id="PF00561">
    <property type="entry name" value="Abhydrolase_1"/>
    <property type="match status" value="1"/>
</dbReference>
<dbReference type="PANTHER" id="PTHR12277">
    <property type="entry name" value="ALPHA/BETA HYDROLASE DOMAIN-CONTAINING PROTEIN"/>
    <property type="match status" value="1"/>
</dbReference>
<evidence type="ECO:0000259" key="1">
    <source>
        <dbReference type="Pfam" id="PF00561"/>
    </source>
</evidence>
<gene>
    <name evidence="2" type="ORF">DXU93_11860</name>
</gene>
<organism evidence="2 3">
    <name type="scientific">Brumimicrobium aurantiacum</name>
    <dbReference type="NCBI Taxonomy" id="1737063"/>
    <lineage>
        <taxon>Bacteria</taxon>
        <taxon>Pseudomonadati</taxon>
        <taxon>Bacteroidota</taxon>
        <taxon>Flavobacteriia</taxon>
        <taxon>Flavobacteriales</taxon>
        <taxon>Crocinitomicaceae</taxon>
        <taxon>Brumimicrobium</taxon>
    </lineage>
</organism>
<dbReference type="AlphaFoldDB" id="A0A3E1EW83"/>